<reference evidence="2" key="1">
    <citation type="submission" date="2022-12" db="EMBL/GenBank/DDBJ databases">
        <authorList>
            <person name="Petersen C."/>
        </authorList>
    </citation>
    <scope>NUCLEOTIDE SEQUENCE</scope>
    <source>
        <strain evidence="2">IBT 35673</strain>
    </source>
</reference>
<proteinExistence type="predicted"/>
<evidence type="ECO:0000313" key="2">
    <source>
        <dbReference type="EMBL" id="KAJ5327827.1"/>
    </source>
</evidence>
<dbReference type="Proteomes" id="UP001147695">
    <property type="component" value="Unassembled WGS sequence"/>
</dbReference>
<gene>
    <name evidence="2" type="ORF">N7452_008217</name>
</gene>
<evidence type="ECO:0000313" key="3">
    <source>
        <dbReference type="Proteomes" id="UP001147695"/>
    </source>
</evidence>
<evidence type="ECO:0000256" key="1">
    <source>
        <dbReference type="SAM" id="MobiDB-lite"/>
    </source>
</evidence>
<dbReference type="EMBL" id="JAPZBQ010000005">
    <property type="protein sequence ID" value="KAJ5327827.1"/>
    <property type="molecule type" value="Genomic_DNA"/>
</dbReference>
<comment type="caution">
    <text evidence="2">The sequence shown here is derived from an EMBL/GenBank/DDBJ whole genome shotgun (WGS) entry which is preliminary data.</text>
</comment>
<accession>A0A9W9U8W1</accession>
<name>A0A9W9U8W1_PENBR</name>
<reference evidence="2" key="2">
    <citation type="journal article" date="2023" name="IMA Fungus">
        <title>Comparative genomic study of the Penicillium genus elucidates a diverse pangenome and 15 lateral gene transfer events.</title>
        <authorList>
            <person name="Petersen C."/>
            <person name="Sorensen T."/>
            <person name="Nielsen M.R."/>
            <person name="Sondergaard T.E."/>
            <person name="Sorensen J.L."/>
            <person name="Fitzpatrick D.A."/>
            <person name="Frisvad J.C."/>
            <person name="Nielsen K.L."/>
        </authorList>
    </citation>
    <scope>NUCLEOTIDE SEQUENCE</scope>
    <source>
        <strain evidence="2">IBT 35673</strain>
    </source>
</reference>
<feature type="region of interest" description="Disordered" evidence="1">
    <location>
        <begin position="63"/>
        <end position="92"/>
    </location>
</feature>
<sequence length="109" mass="12029">MADNPTTLTPMAPSVVLGLPHVQGKWPRDPEELAVNAIDSGVFINELASIDLLPKRLKSLTDEDKTSFGQNPENLHWKAHEQGPSPIPEGTYRGTKLALTKAYDLIEQR</sequence>
<protein>
    <submittedName>
        <fullName evidence="2">Uncharacterized protein</fullName>
    </submittedName>
</protein>
<organism evidence="2 3">
    <name type="scientific">Penicillium brevicompactum</name>
    <dbReference type="NCBI Taxonomy" id="5074"/>
    <lineage>
        <taxon>Eukaryota</taxon>
        <taxon>Fungi</taxon>
        <taxon>Dikarya</taxon>
        <taxon>Ascomycota</taxon>
        <taxon>Pezizomycotina</taxon>
        <taxon>Eurotiomycetes</taxon>
        <taxon>Eurotiomycetidae</taxon>
        <taxon>Eurotiales</taxon>
        <taxon>Aspergillaceae</taxon>
        <taxon>Penicillium</taxon>
    </lineage>
</organism>
<dbReference type="AlphaFoldDB" id="A0A9W9U8W1"/>